<keyword evidence="2" id="KW-0238">DNA-binding</keyword>
<keyword evidence="7" id="KW-1185">Reference proteome</keyword>
<dbReference type="GO" id="GO:0043565">
    <property type="term" value="F:sequence-specific DNA binding"/>
    <property type="evidence" value="ECO:0007669"/>
    <property type="project" value="InterPro"/>
</dbReference>
<evidence type="ECO:0000256" key="3">
    <source>
        <dbReference type="ARBA" id="ARBA00023242"/>
    </source>
</evidence>
<accession>A0AAD3HAM2</accession>
<comment type="subcellular location">
    <subcellularLocation>
        <location evidence="1">Nucleus</location>
    </subcellularLocation>
</comment>
<dbReference type="SUPFAM" id="SSF46785">
    <property type="entry name" value="Winged helix' DNA-binding domain"/>
    <property type="match status" value="1"/>
</dbReference>
<comment type="caution">
    <text evidence="6">The sequence shown here is derived from an EMBL/GenBank/DDBJ whole genome shotgun (WGS) entry which is preliminary data.</text>
</comment>
<organism evidence="6 7">
    <name type="scientific">Chaetoceros tenuissimus</name>
    <dbReference type="NCBI Taxonomy" id="426638"/>
    <lineage>
        <taxon>Eukaryota</taxon>
        <taxon>Sar</taxon>
        <taxon>Stramenopiles</taxon>
        <taxon>Ochrophyta</taxon>
        <taxon>Bacillariophyta</taxon>
        <taxon>Coscinodiscophyceae</taxon>
        <taxon>Chaetocerotophycidae</taxon>
        <taxon>Chaetocerotales</taxon>
        <taxon>Chaetocerotaceae</taxon>
        <taxon>Chaetoceros</taxon>
    </lineage>
</organism>
<evidence type="ECO:0000313" key="6">
    <source>
        <dbReference type="EMBL" id="GFH56103.1"/>
    </source>
</evidence>
<dbReference type="InterPro" id="IPR000232">
    <property type="entry name" value="HSF_DNA-bd"/>
</dbReference>
<gene>
    <name evidence="6" type="ORF">CTEN210_12579</name>
</gene>
<dbReference type="Proteomes" id="UP001054902">
    <property type="component" value="Unassembled WGS sequence"/>
</dbReference>
<dbReference type="Pfam" id="PF00447">
    <property type="entry name" value="HSF_DNA-bind"/>
    <property type="match status" value="1"/>
</dbReference>
<feature type="domain" description="HSF-type DNA-binding" evidence="5">
    <location>
        <begin position="39"/>
        <end position="149"/>
    </location>
</feature>
<protein>
    <recommendedName>
        <fullName evidence="5">HSF-type DNA-binding domain-containing protein</fullName>
    </recommendedName>
</protein>
<reference evidence="6 7" key="1">
    <citation type="journal article" date="2021" name="Sci. Rep.">
        <title>The genome of the diatom Chaetoceros tenuissimus carries an ancient integrated fragment of an extant virus.</title>
        <authorList>
            <person name="Hongo Y."/>
            <person name="Kimura K."/>
            <person name="Takaki Y."/>
            <person name="Yoshida Y."/>
            <person name="Baba S."/>
            <person name="Kobayashi G."/>
            <person name="Nagasaki K."/>
            <person name="Hano T."/>
            <person name="Tomaru Y."/>
        </authorList>
    </citation>
    <scope>NUCLEOTIDE SEQUENCE [LARGE SCALE GENOMIC DNA]</scope>
    <source>
        <strain evidence="6 7">NIES-3715</strain>
    </source>
</reference>
<evidence type="ECO:0000313" key="7">
    <source>
        <dbReference type="Proteomes" id="UP001054902"/>
    </source>
</evidence>
<dbReference type="EMBL" id="BLLK01000051">
    <property type="protein sequence ID" value="GFH56103.1"/>
    <property type="molecule type" value="Genomic_DNA"/>
</dbReference>
<dbReference type="SMART" id="SM00415">
    <property type="entry name" value="HSF"/>
    <property type="match status" value="1"/>
</dbReference>
<keyword evidence="3" id="KW-0539">Nucleus</keyword>
<evidence type="ECO:0000259" key="5">
    <source>
        <dbReference type="SMART" id="SM00415"/>
    </source>
</evidence>
<dbReference type="Gene3D" id="1.10.10.10">
    <property type="entry name" value="Winged helix-like DNA-binding domain superfamily/Winged helix DNA-binding domain"/>
    <property type="match status" value="1"/>
</dbReference>
<proteinExistence type="inferred from homology"/>
<name>A0AAD3HAM2_9STRA</name>
<evidence type="ECO:0000256" key="2">
    <source>
        <dbReference type="ARBA" id="ARBA00023125"/>
    </source>
</evidence>
<sequence>MGDTISERNSNSKVDALVDALEQMTTFLKNNNIRNQSIKLPEKLMYILNECSNTYSEILRWSKDGKSIIIKNPQAFEETITPRFFKKKCSFDSFTRKARRWGFSTKRMLSKDELSDKKYSKMWIFHNPNFNKEAGLKGCQKLNSNTARKDPRKEKTRIQQMKEIYLNESTGPHDSFYSAPLQQRAHLEQQRIRFNLEMAKQSDVLHYLREKRLRTQKRLHQMTITIAKQSFISREEERIRNMHISYDYHSQIIMQKAITAANVTNTNGIPGGSSLQKMFNRSSAFPMKDNGSKRLNYCQEYGAHSK</sequence>
<dbReference type="PANTHER" id="PTHR10015">
    <property type="entry name" value="HEAT SHOCK TRANSCRIPTION FACTOR"/>
    <property type="match status" value="1"/>
</dbReference>
<dbReference type="InterPro" id="IPR036388">
    <property type="entry name" value="WH-like_DNA-bd_sf"/>
</dbReference>
<dbReference type="GO" id="GO:0005634">
    <property type="term" value="C:nucleus"/>
    <property type="evidence" value="ECO:0007669"/>
    <property type="project" value="UniProtKB-SubCell"/>
</dbReference>
<dbReference type="AlphaFoldDB" id="A0AAD3HAM2"/>
<dbReference type="GO" id="GO:0003700">
    <property type="term" value="F:DNA-binding transcription factor activity"/>
    <property type="evidence" value="ECO:0007669"/>
    <property type="project" value="InterPro"/>
</dbReference>
<comment type="similarity">
    <text evidence="4">Belongs to the HSF family.</text>
</comment>
<evidence type="ECO:0000256" key="1">
    <source>
        <dbReference type="ARBA" id="ARBA00004123"/>
    </source>
</evidence>
<dbReference type="PANTHER" id="PTHR10015:SF206">
    <property type="entry name" value="HSF-TYPE DNA-BINDING DOMAIN-CONTAINING PROTEIN"/>
    <property type="match status" value="1"/>
</dbReference>
<dbReference type="InterPro" id="IPR036390">
    <property type="entry name" value="WH_DNA-bd_sf"/>
</dbReference>
<evidence type="ECO:0000256" key="4">
    <source>
        <dbReference type="RuleBase" id="RU004020"/>
    </source>
</evidence>